<dbReference type="GO" id="GO:0004414">
    <property type="term" value="F:homoserine O-acetyltransferase activity"/>
    <property type="evidence" value="ECO:0007669"/>
    <property type="project" value="TreeGrafter"/>
</dbReference>
<feature type="non-terminal residue" evidence="4">
    <location>
        <position position="1"/>
    </location>
</feature>
<dbReference type="AlphaFoldDB" id="A0A9W7AC95"/>
<comment type="caution">
    <text evidence="4">The sequence shown here is derived from an EMBL/GenBank/DDBJ whole genome shotgun (WGS) entry which is preliminary data.</text>
</comment>
<dbReference type="InterPro" id="IPR000073">
    <property type="entry name" value="AB_hydrolase_1"/>
</dbReference>
<gene>
    <name evidence="4" type="ORF">TrRE_jg6126</name>
</gene>
<reference evidence="4" key="1">
    <citation type="submission" date="2022-07" db="EMBL/GenBank/DDBJ databases">
        <title>Genome analysis of Parmales, a sister group of diatoms, reveals the evolutionary specialization of diatoms from phago-mixotrophs to photoautotrophs.</title>
        <authorList>
            <person name="Ban H."/>
            <person name="Sato S."/>
            <person name="Yoshikawa S."/>
            <person name="Kazumasa Y."/>
            <person name="Nakamura Y."/>
            <person name="Ichinomiya M."/>
            <person name="Saitoh K."/>
            <person name="Sato N."/>
            <person name="Blanc-Mathieu R."/>
            <person name="Endo H."/>
            <person name="Kuwata A."/>
            <person name="Ogata H."/>
        </authorList>
    </citation>
    <scope>NUCLEOTIDE SEQUENCE</scope>
</reference>
<evidence type="ECO:0000256" key="1">
    <source>
        <dbReference type="ARBA" id="ARBA00006886"/>
    </source>
</evidence>
<proteinExistence type="inferred from homology"/>
<dbReference type="InterPro" id="IPR008220">
    <property type="entry name" value="HAT_MetX-like"/>
</dbReference>
<protein>
    <recommendedName>
        <fullName evidence="3">AB hydrolase-1 domain-containing protein</fullName>
    </recommendedName>
</protein>
<dbReference type="SUPFAM" id="SSF53474">
    <property type="entry name" value="alpha/beta-Hydrolases"/>
    <property type="match status" value="1"/>
</dbReference>
<dbReference type="OrthoDB" id="191364at2759"/>
<feature type="domain" description="AB hydrolase-1" evidence="3">
    <location>
        <begin position="47"/>
        <end position="239"/>
    </location>
</feature>
<sequence>MEDEYGTMTSEGDKYTVKDFLLESGQILPSATLNYKTYGSLNPSRDNVIVVCHALTGNASLDGWWGGLLGKGKAFDTDKYFVVCCNILGSCYGSTSPTSLSPHTSKPYGMSFPDVSVQDSVRLQLSLLKDGLKASSIKSVIGGSFGGMQTLEFAVQSCSPSSLPQVGSPYVRSCVPIACGVSHTAWQIGISEVQRQCIYKDPKWGGGVWEKGEGPREGLELARMMGMISYRTKEAYDSKFGRKRKGGKEYGREANWEVK</sequence>
<dbReference type="Pfam" id="PF00561">
    <property type="entry name" value="Abhydrolase_1"/>
    <property type="match status" value="1"/>
</dbReference>
<dbReference type="Proteomes" id="UP001165082">
    <property type="component" value="Unassembled WGS sequence"/>
</dbReference>
<dbReference type="PANTHER" id="PTHR32268:SF11">
    <property type="entry name" value="HOMOSERINE O-ACETYLTRANSFERASE"/>
    <property type="match status" value="1"/>
</dbReference>
<evidence type="ECO:0000256" key="2">
    <source>
        <dbReference type="ARBA" id="ARBA00022679"/>
    </source>
</evidence>
<dbReference type="GO" id="GO:0009086">
    <property type="term" value="P:methionine biosynthetic process"/>
    <property type="evidence" value="ECO:0007669"/>
    <property type="project" value="TreeGrafter"/>
</dbReference>
<accession>A0A9W7AC95</accession>
<dbReference type="Gene3D" id="3.40.50.1820">
    <property type="entry name" value="alpha/beta hydrolase"/>
    <property type="match status" value="1"/>
</dbReference>
<evidence type="ECO:0000313" key="4">
    <source>
        <dbReference type="EMBL" id="GMH67305.1"/>
    </source>
</evidence>
<dbReference type="PANTHER" id="PTHR32268">
    <property type="entry name" value="HOMOSERINE O-ACETYLTRANSFERASE"/>
    <property type="match status" value="1"/>
</dbReference>
<dbReference type="GO" id="GO:0009092">
    <property type="term" value="P:homoserine metabolic process"/>
    <property type="evidence" value="ECO:0007669"/>
    <property type="project" value="TreeGrafter"/>
</dbReference>
<name>A0A9W7AC95_9STRA</name>
<organism evidence="4 5">
    <name type="scientific">Triparma retinervis</name>
    <dbReference type="NCBI Taxonomy" id="2557542"/>
    <lineage>
        <taxon>Eukaryota</taxon>
        <taxon>Sar</taxon>
        <taxon>Stramenopiles</taxon>
        <taxon>Ochrophyta</taxon>
        <taxon>Bolidophyceae</taxon>
        <taxon>Parmales</taxon>
        <taxon>Triparmaceae</taxon>
        <taxon>Triparma</taxon>
    </lineage>
</organism>
<keyword evidence="2" id="KW-0808">Transferase</keyword>
<evidence type="ECO:0000313" key="5">
    <source>
        <dbReference type="Proteomes" id="UP001165082"/>
    </source>
</evidence>
<keyword evidence="5" id="KW-1185">Reference proteome</keyword>
<evidence type="ECO:0000259" key="3">
    <source>
        <dbReference type="Pfam" id="PF00561"/>
    </source>
</evidence>
<dbReference type="PIRSF" id="PIRSF000443">
    <property type="entry name" value="Homoser_Ac_trans"/>
    <property type="match status" value="1"/>
</dbReference>
<dbReference type="EMBL" id="BRXZ01004043">
    <property type="protein sequence ID" value="GMH67305.1"/>
    <property type="molecule type" value="Genomic_DNA"/>
</dbReference>
<dbReference type="InterPro" id="IPR029058">
    <property type="entry name" value="AB_hydrolase_fold"/>
</dbReference>
<comment type="similarity">
    <text evidence="1">Belongs to the AB hydrolase superfamily. MetX family.</text>
</comment>